<sequence length="693" mass="75015">MRPDRLNALFAPLTTLTGVGPKIAPLAAKAAGGELVRDLAFHLPTSIVDRRYRPQIAEAELGRLCTLNVVVERHQPGMMGKPYRIHVSDETGFLTLLFFKPNARYLTERLPEGAHRVISGEISERRGERQMIHPSRILNPDDPDLAIPFEPVYRSVAGLSHRTLARICAGAAEKALGLPEWADPALVEREAWLDFGHALMRAHAPQDEDDVLATAPARRRLAYDELLARQIALHLSGAARRRTPGRPIAGTGRLTEALLKALPYQPTGAQARAFADIGADMAAATPMLRLLQGDVGAGKTLVAAWSMARAAEAGLQSALMAPTEILARQHYAGLAPLMAKAGLRLAVLTGKDKASAKREVIDGLASGQIHAVCGTHALFQQGVAFHELGLVVVDEQHRFGVADRRRLIDKGYAPHVLAMSATPIPRTLAMAVYGDLDVSRLDEKPPGRAPIKTLAMSLDRLDEVAEATARAIEKDDRVFWVCPLVEESDKLDVSAASARFEDLQAMFGDSVRLIHGRMSSKDKDAAMDDFRTGLAKILVATTVIEVGVDVPEASIMVIEHAERFGLAQLHQLRGRVGRGGKPGHCLLLYANPLSEMGARRIAKLRETEDGFAIAEEDFKLRGGGDLLGLRQSGLPAFKLADAALNSDLLAIAQRDARVLVDQDPTLTSPRGQAARLVLHLFDQADPEVFLGTG</sequence>
<dbReference type="Pfam" id="PF01336">
    <property type="entry name" value="tRNA_anti-codon"/>
    <property type="match status" value="1"/>
</dbReference>
<dbReference type="SMART" id="SM00490">
    <property type="entry name" value="HELICc"/>
    <property type="match status" value="1"/>
</dbReference>
<dbReference type="GO" id="GO:0006281">
    <property type="term" value="P:DNA repair"/>
    <property type="evidence" value="ECO:0007669"/>
    <property type="project" value="UniProtKB-KW"/>
</dbReference>
<accession>A0A2P2EBP8</accession>
<dbReference type="PROSITE" id="PS51194">
    <property type="entry name" value="HELICASE_CTER"/>
    <property type="match status" value="1"/>
</dbReference>
<dbReference type="GO" id="GO:0016787">
    <property type="term" value="F:hydrolase activity"/>
    <property type="evidence" value="ECO:0007669"/>
    <property type="project" value="UniProtKB-KW"/>
</dbReference>
<dbReference type="InterPro" id="IPR027417">
    <property type="entry name" value="P-loop_NTPase"/>
</dbReference>
<dbReference type="Gene3D" id="3.40.50.300">
    <property type="entry name" value="P-loop containing nucleotide triphosphate hydrolases"/>
    <property type="match status" value="2"/>
</dbReference>
<organism evidence="10 11">
    <name type="scientific">Candidatus Phycosocius bacilliformis</name>
    <dbReference type="NCBI Taxonomy" id="1445552"/>
    <lineage>
        <taxon>Bacteria</taxon>
        <taxon>Pseudomonadati</taxon>
        <taxon>Pseudomonadota</taxon>
        <taxon>Alphaproteobacteria</taxon>
        <taxon>Caulobacterales</taxon>
        <taxon>Caulobacterales incertae sedis</taxon>
        <taxon>Candidatus Phycosocius</taxon>
    </lineage>
</organism>
<keyword evidence="3 10" id="KW-0378">Hydrolase</keyword>
<dbReference type="EMBL" id="BFBR01000006">
    <property type="protein sequence ID" value="GBF58490.1"/>
    <property type="molecule type" value="Genomic_DNA"/>
</dbReference>
<gene>
    <name evidence="10" type="primary">recG</name>
    <name evidence="10" type="ORF">PbB2_02176</name>
</gene>
<dbReference type="Pfam" id="PF19833">
    <property type="entry name" value="RecG_dom3_C"/>
    <property type="match status" value="1"/>
</dbReference>
<dbReference type="CDD" id="cd17992">
    <property type="entry name" value="DEXHc_RecG"/>
    <property type="match status" value="1"/>
</dbReference>
<evidence type="ECO:0000313" key="10">
    <source>
        <dbReference type="EMBL" id="GBF58490.1"/>
    </source>
</evidence>
<dbReference type="InterPro" id="IPR047112">
    <property type="entry name" value="RecG/Mfd"/>
</dbReference>
<keyword evidence="5" id="KW-0067">ATP-binding</keyword>
<dbReference type="InterPro" id="IPR045562">
    <property type="entry name" value="RecG_dom3_C"/>
</dbReference>
<dbReference type="InterPro" id="IPR012340">
    <property type="entry name" value="NA-bd_OB-fold"/>
</dbReference>
<evidence type="ECO:0000256" key="4">
    <source>
        <dbReference type="ARBA" id="ARBA00022806"/>
    </source>
</evidence>
<dbReference type="NCBIfam" id="NF008164">
    <property type="entry name" value="PRK10917.1-2"/>
    <property type="match status" value="1"/>
</dbReference>
<feature type="domain" description="Helicase ATP-binding" evidence="8">
    <location>
        <begin position="280"/>
        <end position="441"/>
    </location>
</feature>
<dbReference type="PANTHER" id="PTHR47964">
    <property type="entry name" value="ATP-DEPENDENT DNA HELICASE HOMOLOG RECG, CHLOROPLASTIC"/>
    <property type="match status" value="1"/>
</dbReference>
<dbReference type="RefSeq" id="WP_108985347.1">
    <property type="nucleotide sequence ID" value="NZ_BFBR01000006.1"/>
</dbReference>
<evidence type="ECO:0000256" key="1">
    <source>
        <dbReference type="ARBA" id="ARBA00022741"/>
    </source>
</evidence>
<dbReference type="PROSITE" id="PS51192">
    <property type="entry name" value="HELICASE_ATP_BIND_1"/>
    <property type="match status" value="1"/>
</dbReference>
<dbReference type="InterPro" id="IPR001650">
    <property type="entry name" value="Helicase_C-like"/>
</dbReference>
<dbReference type="AlphaFoldDB" id="A0A2P2EBP8"/>
<evidence type="ECO:0000259" key="8">
    <source>
        <dbReference type="PROSITE" id="PS51192"/>
    </source>
</evidence>
<dbReference type="Proteomes" id="UP000245086">
    <property type="component" value="Unassembled WGS sequence"/>
</dbReference>
<dbReference type="GO" id="GO:0005524">
    <property type="term" value="F:ATP binding"/>
    <property type="evidence" value="ECO:0007669"/>
    <property type="project" value="UniProtKB-KW"/>
</dbReference>
<dbReference type="NCBIfam" id="NF008168">
    <property type="entry name" value="PRK10917.2-2"/>
    <property type="match status" value="1"/>
</dbReference>
<keyword evidence="6" id="KW-0238">DNA-binding</keyword>
<dbReference type="SMART" id="SM00487">
    <property type="entry name" value="DEXDc"/>
    <property type="match status" value="1"/>
</dbReference>
<evidence type="ECO:0000313" key="11">
    <source>
        <dbReference type="Proteomes" id="UP000245086"/>
    </source>
</evidence>
<dbReference type="GO" id="GO:0003678">
    <property type="term" value="F:DNA helicase activity"/>
    <property type="evidence" value="ECO:0007669"/>
    <property type="project" value="UniProtKB-EC"/>
</dbReference>
<evidence type="ECO:0000256" key="6">
    <source>
        <dbReference type="ARBA" id="ARBA00023125"/>
    </source>
</evidence>
<evidence type="ECO:0000256" key="3">
    <source>
        <dbReference type="ARBA" id="ARBA00022801"/>
    </source>
</evidence>
<dbReference type="EC" id="3.6.4.12" evidence="10"/>
<evidence type="ECO:0000256" key="5">
    <source>
        <dbReference type="ARBA" id="ARBA00022840"/>
    </source>
</evidence>
<dbReference type="GO" id="GO:0003677">
    <property type="term" value="F:DNA binding"/>
    <property type="evidence" value="ECO:0007669"/>
    <property type="project" value="UniProtKB-KW"/>
</dbReference>
<name>A0A2P2EBP8_9PROT</name>
<proteinExistence type="predicted"/>
<dbReference type="OrthoDB" id="9804325at2"/>
<keyword evidence="1" id="KW-0547">Nucleotide-binding</keyword>
<dbReference type="CDD" id="cd04488">
    <property type="entry name" value="RecG_wedge_OBF"/>
    <property type="match status" value="1"/>
</dbReference>
<keyword evidence="4 10" id="KW-0347">Helicase</keyword>
<dbReference type="InterPro" id="IPR011545">
    <property type="entry name" value="DEAD/DEAH_box_helicase_dom"/>
</dbReference>
<evidence type="ECO:0000256" key="7">
    <source>
        <dbReference type="ARBA" id="ARBA00023204"/>
    </source>
</evidence>
<feature type="domain" description="Helicase C-terminal" evidence="9">
    <location>
        <begin position="460"/>
        <end position="619"/>
    </location>
</feature>
<keyword evidence="11" id="KW-1185">Reference proteome</keyword>
<keyword evidence="2" id="KW-0227">DNA damage</keyword>
<dbReference type="InterPro" id="IPR004365">
    <property type="entry name" value="NA-bd_OB_tRNA"/>
</dbReference>
<dbReference type="Pfam" id="PF00271">
    <property type="entry name" value="Helicase_C"/>
    <property type="match status" value="1"/>
</dbReference>
<evidence type="ECO:0000256" key="2">
    <source>
        <dbReference type="ARBA" id="ARBA00022763"/>
    </source>
</evidence>
<dbReference type="Pfam" id="PF00270">
    <property type="entry name" value="DEAD"/>
    <property type="match status" value="1"/>
</dbReference>
<dbReference type="PANTHER" id="PTHR47964:SF1">
    <property type="entry name" value="ATP-DEPENDENT DNA HELICASE HOMOLOG RECG, CHLOROPLASTIC"/>
    <property type="match status" value="1"/>
</dbReference>
<reference evidence="10 11" key="1">
    <citation type="journal article" date="2018" name="Genome Announc.">
        <title>Draft Genome Sequence of "Candidatus Phycosocius bacilliformis," an Alphaproteobacterial Ectosymbiont of the Hydrocarbon-Producing Green Alga Botryococcus braunii.</title>
        <authorList>
            <person name="Tanabe Y."/>
            <person name="Yamaguchi H."/>
            <person name="Watanabe M.M."/>
        </authorList>
    </citation>
    <scope>NUCLEOTIDE SEQUENCE [LARGE SCALE GENOMIC DNA]</scope>
    <source>
        <strain evidence="10 11">BOTRYCO-2</strain>
    </source>
</reference>
<dbReference type="Gene3D" id="2.40.50.140">
    <property type="entry name" value="Nucleic acid-binding proteins"/>
    <property type="match status" value="1"/>
</dbReference>
<dbReference type="SUPFAM" id="SSF50249">
    <property type="entry name" value="Nucleic acid-binding proteins"/>
    <property type="match status" value="1"/>
</dbReference>
<comment type="caution">
    <text evidence="10">The sequence shown here is derived from an EMBL/GenBank/DDBJ whole genome shotgun (WGS) entry which is preliminary data.</text>
</comment>
<protein>
    <submittedName>
        <fullName evidence="10">ATP-dependent DNA helicase RecG</fullName>
        <ecNumber evidence="10">3.6.4.12</ecNumber>
    </submittedName>
</protein>
<dbReference type="SUPFAM" id="SSF52540">
    <property type="entry name" value="P-loop containing nucleoside triphosphate hydrolases"/>
    <property type="match status" value="1"/>
</dbReference>
<keyword evidence="7" id="KW-0234">DNA repair</keyword>
<dbReference type="InterPro" id="IPR014001">
    <property type="entry name" value="Helicase_ATP-bd"/>
</dbReference>
<evidence type="ECO:0000259" key="9">
    <source>
        <dbReference type="PROSITE" id="PS51194"/>
    </source>
</evidence>